<dbReference type="GO" id="GO:0005829">
    <property type="term" value="C:cytosol"/>
    <property type="evidence" value="ECO:0007669"/>
    <property type="project" value="TreeGrafter"/>
</dbReference>
<evidence type="ECO:0000313" key="3">
    <source>
        <dbReference type="Proteomes" id="UP000708208"/>
    </source>
</evidence>
<sequence>MANEISSDNLNIVKISNPSSHAEFIHCDTVSSANLAFLKRQKNCDATFEVGQEKKKIQCHRVFLMSRSPVFETMFSENWDTWEGPILLPDVEPETFDFFLQFVYGDEFTANIPTAIKVLQLGDKYNVRPLVQKCEQLMSEDIQLKDAFETFKIAQRYLLQNLMDKAGELLARNFEVISKQSNFRNIDEETLIWLLKRDDLLLAELKLFNIVLRWASDNMEENSSYSDVWKNIIPLIRFPLMTAQEFATFVFPTQILPQKDVIDLFLYFNSDGTVMEDVAKRIQYSSVRRLQPITLKFYEPVPKKLASYHASNEILEYRQNHEDNLEILYKPQSSEKSTHSKVMVESLILEGMNYDSLQEYWPSNRSPEPEIQVRVSVEKLNRSGEGTSLFDRNCFIRKGEQTKLQVFPRIELAHGRKYIFKVQFQGNVLVVKQNGQWDVDWNYDILTNLKLASEVSDSSLAGSLQLTMTKPLSESETDDDGYDCSYYFGPRALHVLKGLMLV</sequence>
<reference evidence="2" key="1">
    <citation type="submission" date="2021-06" db="EMBL/GenBank/DDBJ databases">
        <authorList>
            <person name="Hodson N. C."/>
            <person name="Mongue J. A."/>
            <person name="Jaron S. K."/>
        </authorList>
    </citation>
    <scope>NUCLEOTIDE SEQUENCE</scope>
</reference>
<dbReference type="Proteomes" id="UP000708208">
    <property type="component" value="Unassembled WGS sequence"/>
</dbReference>
<dbReference type="OrthoDB" id="45365at2759"/>
<gene>
    <name evidence="2" type="ORF">AFUS01_LOCUS7355</name>
</gene>
<dbReference type="InterPro" id="IPR011705">
    <property type="entry name" value="BACK"/>
</dbReference>
<feature type="domain" description="BTB" evidence="1">
    <location>
        <begin position="44"/>
        <end position="112"/>
    </location>
</feature>
<dbReference type="PANTHER" id="PTHR45774">
    <property type="entry name" value="BTB/POZ DOMAIN-CONTAINING"/>
    <property type="match status" value="1"/>
</dbReference>
<dbReference type="GO" id="GO:0000932">
    <property type="term" value="C:P-body"/>
    <property type="evidence" value="ECO:0007669"/>
    <property type="project" value="TreeGrafter"/>
</dbReference>
<comment type="caution">
    <text evidence="2">The sequence shown here is derived from an EMBL/GenBank/DDBJ whole genome shotgun (WGS) entry which is preliminary data.</text>
</comment>
<name>A0A8J2JE62_9HEXA</name>
<keyword evidence="3" id="KW-1185">Reference proteome</keyword>
<dbReference type="AlphaFoldDB" id="A0A8J2JE62"/>
<evidence type="ECO:0000259" key="1">
    <source>
        <dbReference type="PROSITE" id="PS50097"/>
    </source>
</evidence>
<organism evidence="2 3">
    <name type="scientific">Allacma fusca</name>
    <dbReference type="NCBI Taxonomy" id="39272"/>
    <lineage>
        <taxon>Eukaryota</taxon>
        <taxon>Metazoa</taxon>
        <taxon>Ecdysozoa</taxon>
        <taxon>Arthropoda</taxon>
        <taxon>Hexapoda</taxon>
        <taxon>Collembola</taxon>
        <taxon>Symphypleona</taxon>
        <taxon>Sminthuridae</taxon>
        <taxon>Allacma</taxon>
    </lineage>
</organism>
<evidence type="ECO:0000313" key="2">
    <source>
        <dbReference type="EMBL" id="CAG7717926.1"/>
    </source>
</evidence>
<proteinExistence type="predicted"/>
<dbReference type="CDD" id="cd18186">
    <property type="entry name" value="BTB_POZ_ZBTB_KLHL-like"/>
    <property type="match status" value="1"/>
</dbReference>
<dbReference type="PANTHER" id="PTHR45774:SF3">
    <property type="entry name" value="BTB (POZ) DOMAIN-CONTAINING 2B-RELATED"/>
    <property type="match status" value="1"/>
</dbReference>
<accession>A0A8J2JE62</accession>
<dbReference type="EMBL" id="CAJVCH010049554">
    <property type="protein sequence ID" value="CAG7717926.1"/>
    <property type="molecule type" value="Genomic_DNA"/>
</dbReference>
<dbReference type="Pfam" id="PF07707">
    <property type="entry name" value="BACK"/>
    <property type="match status" value="1"/>
</dbReference>
<dbReference type="Pfam" id="PF00651">
    <property type="entry name" value="BTB"/>
    <property type="match status" value="1"/>
</dbReference>
<dbReference type="InterPro" id="IPR000210">
    <property type="entry name" value="BTB/POZ_dom"/>
</dbReference>
<protein>
    <recommendedName>
        <fullName evidence="1">BTB domain-containing protein</fullName>
    </recommendedName>
</protein>
<dbReference type="SMART" id="SM00225">
    <property type="entry name" value="BTB"/>
    <property type="match status" value="1"/>
</dbReference>
<dbReference type="GO" id="GO:0022008">
    <property type="term" value="P:neurogenesis"/>
    <property type="evidence" value="ECO:0007669"/>
    <property type="project" value="TreeGrafter"/>
</dbReference>
<dbReference type="PROSITE" id="PS50097">
    <property type="entry name" value="BTB"/>
    <property type="match status" value="1"/>
</dbReference>
<dbReference type="SMART" id="SM00875">
    <property type="entry name" value="BACK"/>
    <property type="match status" value="1"/>
</dbReference>